<organism evidence="1 2">
    <name type="scientific">Cirrhinus mrigala</name>
    <name type="common">Mrigala</name>
    <dbReference type="NCBI Taxonomy" id="683832"/>
    <lineage>
        <taxon>Eukaryota</taxon>
        <taxon>Metazoa</taxon>
        <taxon>Chordata</taxon>
        <taxon>Craniata</taxon>
        <taxon>Vertebrata</taxon>
        <taxon>Euteleostomi</taxon>
        <taxon>Actinopterygii</taxon>
        <taxon>Neopterygii</taxon>
        <taxon>Teleostei</taxon>
        <taxon>Ostariophysi</taxon>
        <taxon>Cypriniformes</taxon>
        <taxon>Cyprinidae</taxon>
        <taxon>Labeoninae</taxon>
        <taxon>Labeonini</taxon>
        <taxon>Cirrhinus</taxon>
    </lineage>
</organism>
<protein>
    <submittedName>
        <fullName evidence="1">Uncharacterized protein</fullName>
    </submittedName>
</protein>
<feature type="non-terminal residue" evidence="1">
    <location>
        <position position="405"/>
    </location>
</feature>
<name>A0ABD0P4X1_CIRMR</name>
<evidence type="ECO:0000313" key="2">
    <source>
        <dbReference type="Proteomes" id="UP001529510"/>
    </source>
</evidence>
<gene>
    <name evidence="1" type="ORF">M9458_033740</name>
</gene>
<dbReference type="Proteomes" id="UP001529510">
    <property type="component" value="Unassembled WGS sequence"/>
</dbReference>
<evidence type="ECO:0000313" key="1">
    <source>
        <dbReference type="EMBL" id="KAL0169144.1"/>
    </source>
</evidence>
<sequence length="405" mass="46419">ASLVSQAHLDLLAPLESEEKMVKDCQGHRDPLDHLVLLVTLHLENLELQVDPANLEPQVHLDIKEILVHLVLKAPEACLVLLVALDQQAFLQQANLDQQVCQEHTDHRVLQVLKDIQVFLVRQDKKEKGVLGFRGHKVREVHQDQWALPESLVSLVLEDLANLDFLVNQVNQVHLVVMGNLDPWVHKVQKVKQVLLELECLASQVIMVPQVCLALPAQKVHKVQLVLLALLAFQVMANQVNLVQKPRYNRAYWISRGKRFPRGTRENREPRALKASRVIQGQQANLVQGELQVLQVAKEMLARQVLPVPQDHPDLLDQRVFQDIPERQVKKERRELLEQEAPLAQQVLQAQLALKVTQVFLEHLAQLVWLPREFLDLRVHLDFLDLMDLLDFQVLLDLPVLPVLL</sequence>
<dbReference type="AlphaFoldDB" id="A0ABD0P4X1"/>
<accession>A0ABD0P4X1</accession>
<comment type="caution">
    <text evidence="1">The sequence shown here is derived from an EMBL/GenBank/DDBJ whole genome shotgun (WGS) entry which is preliminary data.</text>
</comment>
<keyword evidence="2" id="KW-1185">Reference proteome</keyword>
<proteinExistence type="predicted"/>
<feature type="non-terminal residue" evidence="1">
    <location>
        <position position="1"/>
    </location>
</feature>
<dbReference type="EMBL" id="JAMKFB020000017">
    <property type="protein sequence ID" value="KAL0169144.1"/>
    <property type="molecule type" value="Genomic_DNA"/>
</dbReference>
<reference evidence="1 2" key="1">
    <citation type="submission" date="2024-05" db="EMBL/GenBank/DDBJ databases">
        <title>Genome sequencing and assembly of Indian major carp, Cirrhinus mrigala (Hamilton, 1822).</title>
        <authorList>
            <person name="Mohindra V."/>
            <person name="Chowdhury L.M."/>
            <person name="Lal K."/>
            <person name="Jena J.K."/>
        </authorList>
    </citation>
    <scope>NUCLEOTIDE SEQUENCE [LARGE SCALE GENOMIC DNA]</scope>
    <source>
        <strain evidence="1">CM1030</strain>
        <tissue evidence="1">Blood</tissue>
    </source>
</reference>